<evidence type="ECO:0000313" key="2">
    <source>
        <dbReference type="Proteomes" id="UP000299102"/>
    </source>
</evidence>
<dbReference type="EMBL" id="BGZK01000755">
    <property type="protein sequence ID" value="GBP59201.1"/>
    <property type="molecule type" value="Genomic_DNA"/>
</dbReference>
<proteinExistence type="predicted"/>
<reference evidence="1 2" key="1">
    <citation type="journal article" date="2019" name="Commun. Biol.">
        <title>The bagworm genome reveals a unique fibroin gene that provides high tensile strength.</title>
        <authorList>
            <person name="Kono N."/>
            <person name="Nakamura H."/>
            <person name="Ohtoshi R."/>
            <person name="Tomita M."/>
            <person name="Numata K."/>
            <person name="Arakawa K."/>
        </authorList>
    </citation>
    <scope>NUCLEOTIDE SEQUENCE [LARGE SCALE GENOMIC DNA]</scope>
</reference>
<dbReference type="Proteomes" id="UP000299102">
    <property type="component" value="Unassembled WGS sequence"/>
</dbReference>
<gene>
    <name evidence="1" type="ORF">EVAR_54636_1</name>
</gene>
<organism evidence="1 2">
    <name type="scientific">Eumeta variegata</name>
    <name type="common">Bagworm moth</name>
    <name type="synonym">Eumeta japonica</name>
    <dbReference type="NCBI Taxonomy" id="151549"/>
    <lineage>
        <taxon>Eukaryota</taxon>
        <taxon>Metazoa</taxon>
        <taxon>Ecdysozoa</taxon>
        <taxon>Arthropoda</taxon>
        <taxon>Hexapoda</taxon>
        <taxon>Insecta</taxon>
        <taxon>Pterygota</taxon>
        <taxon>Neoptera</taxon>
        <taxon>Endopterygota</taxon>
        <taxon>Lepidoptera</taxon>
        <taxon>Glossata</taxon>
        <taxon>Ditrysia</taxon>
        <taxon>Tineoidea</taxon>
        <taxon>Psychidae</taxon>
        <taxon>Oiketicinae</taxon>
        <taxon>Eumeta</taxon>
    </lineage>
</organism>
<sequence>MTSDHILMNESVGHYRSVFSSSGSGEAELLDMECRPRGRESSTARRRRPAAAPRLLTVINKGVVDNCEYRNKFHTYVLAVQCFSLLPLPRRAPPAAYRRVAAVGRDLTFSFGERSIVGIDFINLAFTEVSKAYSRMSPSSARQRVVNLGDHLNSTTTIIVYRHKGLCVASTAQCRPLRDYYVRIGSLGSEERCRNVVPPPQRSRHFYNLH</sequence>
<name>A0A4C1X612_EUMVA</name>
<dbReference type="AlphaFoldDB" id="A0A4C1X612"/>
<protein>
    <submittedName>
        <fullName evidence="1">Uncharacterized protein</fullName>
    </submittedName>
</protein>
<accession>A0A4C1X612</accession>
<evidence type="ECO:0000313" key="1">
    <source>
        <dbReference type="EMBL" id="GBP59201.1"/>
    </source>
</evidence>
<keyword evidence="2" id="KW-1185">Reference proteome</keyword>
<comment type="caution">
    <text evidence="1">The sequence shown here is derived from an EMBL/GenBank/DDBJ whole genome shotgun (WGS) entry which is preliminary data.</text>
</comment>